<evidence type="ECO:0000256" key="2">
    <source>
        <dbReference type="ARBA" id="ARBA00022723"/>
    </source>
</evidence>
<dbReference type="Pfam" id="PF09261">
    <property type="entry name" value="Alpha-mann_mid"/>
    <property type="match status" value="1"/>
</dbReference>
<dbReference type="CDD" id="cd10789">
    <property type="entry name" value="GH38N_AMII_ER_cytosolic"/>
    <property type="match status" value="1"/>
</dbReference>
<dbReference type="Gene3D" id="3.20.110.10">
    <property type="entry name" value="Glycoside hydrolase 38, N terminal domain"/>
    <property type="match status" value="1"/>
</dbReference>
<protein>
    <submittedName>
        <fullName evidence="6">Alpha-mannosidase</fullName>
    </submittedName>
</protein>
<feature type="domain" description="Glycoside hydrolase family 38 central" evidence="5">
    <location>
        <begin position="520"/>
        <end position="598"/>
    </location>
</feature>
<keyword evidence="3" id="KW-0378">Hydrolase</keyword>
<comment type="similarity">
    <text evidence="1">Belongs to the glycosyl hydrolase 38 family.</text>
</comment>
<evidence type="ECO:0000256" key="1">
    <source>
        <dbReference type="ARBA" id="ARBA00009792"/>
    </source>
</evidence>
<dbReference type="InterPro" id="IPR027291">
    <property type="entry name" value="Glyco_hydro_38_N_sf"/>
</dbReference>
<dbReference type="EMBL" id="JAERRC010000015">
    <property type="protein sequence ID" value="MBL0704996.1"/>
    <property type="molecule type" value="Genomic_DNA"/>
</dbReference>
<dbReference type="Gene3D" id="1.20.1270.50">
    <property type="entry name" value="Glycoside hydrolase family 38, central domain"/>
    <property type="match status" value="1"/>
</dbReference>
<dbReference type="Pfam" id="PF07748">
    <property type="entry name" value="Glyco_hydro_38C"/>
    <property type="match status" value="1"/>
</dbReference>
<dbReference type="RefSeq" id="WP_189694323.1">
    <property type="nucleotide sequence ID" value="NZ_BNCM01000009.1"/>
</dbReference>
<dbReference type="InterPro" id="IPR015341">
    <property type="entry name" value="Glyco_hydro_38_cen"/>
</dbReference>
<dbReference type="SMART" id="SM00872">
    <property type="entry name" value="Alpha-mann_mid"/>
    <property type="match status" value="1"/>
</dbReference>
<dbReference type="PANTHER" id="PTHR46017">
    <property type="entry name" value="ALPHA-MANNOSIDASE 2C1"/>
    <property type="match status" value="1"/>
</dbReference>
<evidence type="ECO:0000313" key="6">
    <source>
        <dbReference type="EMBL" id="MBL0704996.1"/>
    </source>
</evidence>
<sequence>MHDDRLITEARIDRFFRERILPAQYRRTVPLDATRWDAPGEPVAAAEALAQPFGPTAAGDPWGPPWGTTWLHLTGSVPAGWGEAGTEVEALVDLGYTDEQPGFQCEGLAWLPDGRPVKGLNPRNQHVPLSALGGGPTVDFYVEAAANPDVAQGWTFRPTPLGDRPAPDGPPLYRLGPLLLAERDTTVWELARDSWALLGLMRQLPEDRPRRHLILRALERMADVMDPHDVAGTASAGRAALADVLASPAEPSAHRIIATGHAHIDSAWLWPVRETQRKCARTFANVVALMDQDPELTFACSSAQQLAWIRDGYPLLFERIKEKVAEGRFVPVGGMWVESDTNMPGAEAMARQFVEGKRFFLEEFGVECEETWLPDSFGYSAALPQIVRAAGSRWFLTQKISWNQVNAFPHHTFLWEGIDGSRVFTHFPPADTYSSDLSAASLAHAERTFREHGRASMSLVPFGFGDGGGGPTREMMAAARRYHDLEGSPTVRVDTPRAFFTEAEAEYTHPPVWTGEMYLEKHRGTYTAQARTKAGNRRSEHLLREAELWCATAAVRTGADYPAEELRRLWRLVLLQQFHDILPGSSIAWVHHDAERNYAAIGRDLEGLIAQAVRALVGTGSRPLLLNAAPHARAGVPALGGGAVVRTPGEARLAPRDGSRSAPGAAHRTTAGGWVLDNGRVRAEIDDDGLLVALADHGTGRNAIAPEARGNLLELHRDTPNEWDAWDLDEFYRHNVDPMTAAVSVEPGAGDPGEAVLEVRRAFGGSTVYQRIVLAPGAAGLRIETEVDWHERQKLLKLGFPFDVRADRSAAETQFGHVYRPIPANTSWDAARFEICAHRWIHVGEAGYGVAIANSTVYGHDVTRTVRSGPGGDGGTTTTVRLSLLKSPLFPDPSADAGTHRFAIVVVPNAGIAEAVREGYDLNLPYRVVEGERDVAPLVGVSGPSVVVEAVKLAEDGSGDVVVRLYEALGSRTGADVRAAFDCAGIEAVDLLERPLGAEAHTPLASTGAGAARLSLRPFEIVTLRLRRAPRGVRSRDVALNG</sequence>
<dbReference type="Pfam" id="PF17677">
    <property type="entry name" value="Glyco_hydro38C2"/>
    <property type="match status" value="1"/>
</dbReference>
<dbReference type="Pfam" id="PF01074">
    <property type="entry name" value="Glyco_hydro_38N"/>
    <property type="match status" value="1"/>
</dbReference>
<reference evidence="6 7" key="1">
    <citation type="submission" date="2021-01" db="EMBL/GenBank/DDBJ databases">
        <title>Genome public.</title>
        <authorList>
            <person name="Liu C."/>
            <person name="Sun Q."/>
        </authorList>
    </citation>
    <scope>NUCLEOTIDE SEQUENCE [LARGE SCALE GENOMIC DNA]</scope>
    <source>
        <strain evidence="6 7">JC656</strain>
    </source>
</reference>
<gene>
    <name evidence="6" type="ORF">JJE72_05680</name>
</gene>
<evidence type="ECO:0000259" key="5">
    <source>
        <dbReference type="SMART" id="SM00872"/>
    </source>
</evidence>
<accession>A0ABS1K3W8</accession>
<dbReference type="InterPro" id="IPR028995">
    <property type="entry name" value="Glyco_hydro_57/38_cen_sf"/>
</dbReference>
<dbReference type="InterPro" id="IPR011013">
    <property type="entry name" value="Gal_mutarotase_sf_dom"/>
</dbReference>
<comment type="caution">
    <text evidence="6">The sequence shown here is derived from an EMBL/GenBank/DDBJ whole genome shotgun (WGS) entry which is preliminary data.</text>
</comment>
<dbReference type="Gene3D" id="2.70.98.30">
    <property type="entry name" value="Golgi alpha-mannosidase II, domain 4"/>
    <property type="match status" value="1"/>
</dbReference>
<proteinExistence type="inferred from homology"/>
<dbReference type="InterPro" id="IPR037094">
    <property type="entry name" value="Glyco_hydro_38_cen_sf"/>
</dbReference>
<dbReference type="InterPro" id="IPR011682">
    <property type="entry name" value="Glyco_hydro_38_C"/>
</dbReference>
<dbReference type="InterPro" id="IPR054723">
    <property type="entry name" value="Ams1-like_N"/>
</dbReference>
<dbReference type="InterPro" id="IPR011330">
    <property type="entry name" value="Glyco_hydro/deAcase_b/a-brl"/>
</dbReference>
<dbReference type="Proteomes" id="UP000639051">
    <property type="component" value="Unassembled WGS sequence"/>
</dbReference>
<keyword evidence="4" id="KW-0326">Glycosidase</keyword>
<evidence type="ECO:0000256" key="3">
    <source>
        <dbReference type="ARBA" id="ARBA00022801"/>
    </source>
</evidence>
<dbReference type="PANTHER" id="PTHR46017:SF1">
    <property type="entry name" value="ALPHA-MANNOSIDASE 2C1"/>
    <property type="match status" value="1"/>
</dbReference>
<dbReference type="SUPFAM" id="SSF88688">
    <property type="entry name" value="Families 57/38 glycoside transferase middle domain"/>
    <property type="match status" value="1"/>
</dbReference>
<dbReference type="InterPro" id="IPR000602">
    <property type="entry name" value="Glyco_hydro_38_N"/>
</dbReference>
<organism evidence="6 7">
    <name type="scientific">Sinomonas cellulolyticus</name>
    <dbReference type="NCBI Taxonomy" id="2801916"/>
    <lineage>
        <taxon>Bacteria</taxon>
        <taxon>Bacillati</taxon>
        <taxon>Actinomycetota</taxon>
        <taxon>Actinomycetes</taxon>
        <taxon>Micrococcales</taxon>
        <taxon>Micrococcaceae</taxon>
        <taxon>Sinomonas</taxon>
    </lineage>
</organism>
<dbReference type="Pfam" id="PF22907">
    <property type="entry name" value="Ams1-like_1st"/>
    <property type="match status" value="1"/>
</dbReference>
<keyword evidence="2" id="KW-0479">Metal-binding</keyword>
<name>A0ABS1K3W8_9MICC</name>
<evidence type="ECO:0000256" key="4">
    <source>
        <dbReference type="ARBA" id="ARBA00023295"/>
    </source>
</evidence>
<dbReference type="InterPro" id="IPR041147">
    <property type="entry name" value="GH38_C"/>
</dbReference>
<evidence type="ECO:0000313" key="7">
    <source>
        <dbReference type="Proteomes" id="UP000639051"/>
    </source>
</evidence>
<dbReference type="SUPFAM" id="SSF74650">
    <property type="entry name" value="Galactose mutarotase-like"/>
    <property type="match status" value="1"/>
</dbReference>
<keyword evidence="7" id="KW-1185">Reference proteome</keyword>
<dbReference type="SUPFAM" id="SSF88713">
    <property type="entry name" value="Glycoside hydrolase/deacetylase"/>
    <property type="match status" value="1"/>
</dbReference>